<evidence type="ECO:0000256" key="1">
    <source>
        <dbReference type="ARBA" id="ARBA00010613"/>
    </source>
</evidence>
<dbReference type="Gene3D" id="3.60.110.10">
    <property type="entry name" value="Carbon-nitrogen hydrolase"/>
    <property type="match status" value="1"/>
</dbReference>
<feature type="domain" description="CN hydrolase" evidence="2">
    <location>
        <begin position="3"/>
        <end position="237"/>
    </location>
</feature>
<organism evidence="3 4">
    <name type="scientific">Streptomyces atriruber</name>
    <dbReference type="NCBI Taxonomy" id="545121"/>
    <lineage>
        <taxon>Bacteria</taxon>
        <taxon>Bacillati</taxon>
        <taxon>Actinomycetota</taxon>
        <taxon>Actinomycetes</taxon>
        <taxon>Kitasatosporales</taxon>
        <taxon>Streptomycetaceae</taxon>
        <taxon>Streptomyces</taxon>
    </lineage>
</organism>
<dbReference type="PROSITE" id="PS50263">
    <property type="entry name" value="CN_HYDROLASE"/>
    <property type="match status" value="1"/>
</dbReference>
<dbReference type="SUPFAM" id="SSF56317">
    <property type="entry name" value="Carbon-nitrogen hydrolase"/>
    <property type="match status" value="1"/>
</dbReference>
<protein>
    <submittedName>
        <fullName evidence="3">Carbon-nitrogen hydrolase family protein</fullName>
    </submittedName>
</protein>
<evidence type="ECO:0000259" key="2">
    <source>
        <dbReference type="PROSITE" id="PS50263"/>
    </source>
</evidence>
<evidence type="ECO:0000313" key="3">
    <source>
        <dbReference type="EMBL" id="MEU6821116.1"/>
    </source>
</evidence>
<dbReference type="Proteomes" id="UP001551176">
    <property type="component" value="Unassembled WGS sequence"/>
</dbReference>
<comment type="caution">
    <text evidence="3">The sequence shown here is derived from an EMBL/GenBank/DDBJ whole genome shotgun (WGS) entry which is preliminary data.</text>
</comment>
<name>A0ABV3BJC2_9ACTN</name>
<dbReference type="InterPro" id="IPR003010">
    <property type="entry name" value="C-N_Hydrolase"/>
</dbReference>
<reference evidence="3 4" key="1">
    <citation type="submission" date="2024-06" db="EMBL/GenBank/DDBJ databases">
        <title>The Natural Products Discovery Center: Release of the First 8490 Sequenced Strains for Exploring Actinobacteria Biosynthetic Diversity.</title>
        <authorList>
            <person name="Kalkreuter E."/>
            <person name="Kautsar S.A."/>
            <person name="Yang D."/>
            <person name="Bader C.D."/>
            <person name="Teijaro C.N."/>
            <person name="Fluegel L."/>
            <person name="Davis C.M."/>
            <person name="Simpson J.R."/>
            <person name="Lauterbach L."/>
            <person name="Steele A.D."/>
            <person name="Gui C."/>
            <person name="Meng S."/>
            <person name="Li G."/>
            <person name="Viehrig K."/>
            <person name="Ye F."/>
            <person name="Su P."/>
            <person name="Kiefer A.F."/>
            <person name="Nichols A."/>
            <person name="Cepeda A.J."/>
            <person name="Yan W."/>
            <person name="Fan B."/>
            <person name="Jiang Y."/>
            <person name="Adhikari A."/>
            <person name="Zheng C.-J."/>
            <person name="Schuster L."/>
            <person name="Cowan T.M."/>
            <person name="Smanski M.J."/>
            <person name="Chevrette M.G."/>
            <person name="De Carvalho L.P.S."/>
            <person name="Shen B."/>
        </authorList>
    </citation>
    <scope>NUCLEOTIDE SEQUENCE [LARGE SCALE GENOMIC DNA]</scope>
    <source>
        <strain evidence="3 4">NPDC046838</strain>
    </source>
</reference>
<dbReference type="PANTHER" id="PTHR23088:SF27">
    <property type="entry name" value="DEAMINATED GLUTATHIONE AMIDASE"/>
    <property type="match status" value="1"/>
</dbReference>
<proteinExistence type="inferred from homology"/>
<comment type="similarity">
    <text evidence="1">Belongs to the carbon-nitrogen hydrolase superfamily. NIT1/NIT2 family.</text>
</comment>
<dbReference type="CDD" id="cd07197">
    <property type="entry name" value="nitrilase"/>
    <property type="match status" value="1"/>
</dbReference>
<dbReference type="RefSeq" id="WP_359347108.1">
    <property type="nucleotide sequence ID" value="NZ_JBEYXV010000004.1"/>
</dbReference>
<keyword evidence="4" id="KW-1185">Reference proteome</keyword>
<keyword evidence="3" id="KW-0378">Hydrolase</keyword>
<dbReference type="GO" id="GO:0016787">
    <property type="term" value="F:hydrolase activity"/>
    <property type="evidence" value="ECO:0007669"/>
    <property type="project" value="UniProtKB-KW"/>
</dbReference>
<dbReference type="InterPro" id="IPR036526">
    <property type="entry name" value="C-N_Hydrolase_sf"/>
</dbReference>
<evidence type="ECO:0000313" key="4">
    <source>
        <dbReference type="Proteomes" id="UP001551176"/>
    </source>
</evidence>
<accession>A0ABV3BJC2</accession>
<sequence>MKASVAIAQFPITWDIQKNLEAVTSLLADVQPDEIVVLPEGALSGYGADLSPLEELQPATLAHAMDRLAELAQRRAIHLFCGTLLCEHGVWSNAALYFSPGGTRWTYRKINLAMNERGRLDAGPGLSTLRIQLAGGPVTLGVQICREIRFPEQWQHLADRGAQAFIYLTHAANPSEPAGVWRSHLISRAAENQRFVLAANVADARQHCPSTVISPRGEVLVEAPTGQTTIIRTTIDLERSANWYLGQRRQDLLKLSYDIGVSGHAN</sequence>
<dbReference type="EMBL" id="JBEYXV010000004">
    <property type="protein sequence ID" value="MEU6821116.1"/>
    <property type="molecule type" value="Genomic_DNA"/>
</dbReference>
<gene>
    <name evidence="3" type="ORF">ABZ921_10835</name>
</gene>
<dbReference type="PANTHER" id="PTHR23088">
    <property type="entry name" value="NITRILASE-RELATED"/>
    <property type="match status" value="1"/>
</dbReference>
<dbReference type="Pfam" id="PF00795">
    <property type="entry name" value="CN_hydrolase"/>
    <property type="match status" value="1"/>
</dbReference>